<accession>A0A4P6YCM3</accession>
<organism evidence="2 3">
    <name type="scientific">Flavobacterium nackdongense</name>
    <dbReference type="NCBI Taxonomy" id="2547394"/>
    <lineage>
        <taxon>Bacteria</taxon>
        <taxon>Pseudomonadati</taxon>
        <taxon>Bacteroidota</taxon>
        <taxon>Flavobacteriia</taxon>
        <taxon>Flavobacteriales</taxon>
        <taxon>Flavobacteriaceae</taxon>
        <taxon>Flavobacterium</taxon>
    </lineage>
</organism>
<reference evidence="3" key="1">
    <citation type="submission" date="2019-03" db="EMBL/GenBank/DDBJ databases">
        <title>Flavobacterium sp.</title>
        <authorList>
            <person name="Kim H."/>
        </authorList>
    </citation>
    <scope>NUCLEOTIDE SEQUENCE [LARGE SCALE GENOMIC DNA]</scope>
    <source>
        <strain evidence="3">GS13</strain>
    </source>
</reference>
<dbReference type="RefSeq" id="WP_133275979.1">
    <property type="nucleotide sequence ID" value="NZ_CP037933.1"/>
</dbReference>
<dbReference type="OrthoDB" id="962256at2"/>
<protein>
    <submittedName>
        <fullName evidence="2">Type II toxin-antitoxin system RelE/ParE family toxin</fullName>
    </submittedName>
</protein>
<dbReference type="Pfam" id="PF05016">
    <property type="entry name" value="ParE_toxin"/>
    <property type="match status" value="1"/>
</dbReference>
<proteinExistence type="predicted"/>
<keyword evidence="1" id="KW-1277">Toxin-antitoxin system</keyword>
<sequence length="96" mass="11451">MEVLWRKKAFYELEAIYKYIKKESPQNAILVFNGIYDLAASLTDFPYKFPIDPFVNIEKVRFAVIWSFKIIYAVEKDKVVILRVFNTKQNPKKLKK</sequence>
<evidence type="ECO:0000313" key="3">
    <source>
        <dbReference type="Proteomes" id="UP000291124"/>
    </source>
</evidence>
<dbReference type="InterPro" id="IPR035093">
    <property type="entry name" value="RelE/ParE_toxin_dom_sf"/>
</dbReference>
<dbReference type="AlphaFoldDB" id="A0A4P6YCM3"/>
<gene>
    <name evidence="2" type="ORF">E1750_06415</name>
</gene>
<keyword evidence="3" id="KW-1185">Reference proteome</keyword>
<dbReference type="EMBL" id="CP037933">
    <property type="protein sequence ID" value="QBN18455.1"/>
    <property type="molecule type" value="Genomic_DNA"/>
</dbReference>
<evidence type="ECO:0000313" key="2">
    <source>
        <dbReference type="EMBL" id="QBN18455.1"/>
    </source>
</evidence>
<evidence type="ECO:0000256" key="1">
    <source>
        <dbReference type="ARBA" id="ARBA00022649"/>
    </source>
</evidence>
<dbReference type="InterPro" id="IPR007712">
    <property type="entry name" value="RelE/ParE_toxin"/>
</dbReference>
<name>A0A4P6YCM3_9FLAO</name>
<dbReference type="KEGG" id="fnk:E1750_06415"/>
<dbReference type="Proteomes" id="UP000291124">
    <property type="component" value="Chromosome"/>
</dbReference>
<dbReference type="Gene3D" id="3.30.2310.20">
    <property type="entry name" value="RelE-like"/>
    <property type="match status" value="1"/>
</dbReference>